<dbReference type="PROSITE" id="PS50995">
    <property type="entry name" value="HTH_MARR_2"/>
    <property type="match status" value="1"/>
</dbReference>
<organism evidence="2 3">
    <name type="scientific">Herbiconiux flava</name>
    <dbReference type="NCBI Taxonomy" id="881268"/>
    <lineage>
        <taxon>Bacteria</taxon>
        <taxon>Bacillati</taxon>
        <taxon>Actinomycetota</taxon>
        <taxon>Actinomycetes</taxon>
        <taxon>Micrococcales</taxon>
        <taxon>Microbacteriaceae</taxon>
        <taxon>Herbiconiux</taxon>
    </lineage>
</organism>
<dbReference type="Proteomes" id="UP000549913">
    <property type="component" value="Unassembled WGS sequence"/>
</dbReference>
<reference evidence="2 3" key="1">
    <citation type="submission" date="2020-07" db="EMBL/GenBank/DDBJ databases">
        <title>Sequencing the genomes of 1000 actinobacteria strains.</title>
        <authorList>
            <person name="Klenk H.-P."/>
        </authorList>
    </citation>
    <scope>NUCLEOTIDE SEQUENCE [LARGE SCALE GENOMIC DNA]</scope>
    <source>
        <strain evidence="2 3">DSM 26474</strain>
    </source>
</reference>
<keyword evidence="2" id="KW-0238">DNA-binding</keyword>
<evidence type="ECO:0000313" key="2">
    <source>
        <dbReference type="EMBL" id="NYD68963.1"/>
    </source>
</evidence>
<dbReference type="RefSeq" id="WP_179546389.1">
    <property type="nucleotide sequence ID" value="NZ_BSEW01000001.1"/>
</dbReference>
<dbReference type="InterPro" id="IPR039422">
    <property type="entry name" value="MarR/SlyA-like"/>
</dbReference>
<accession>A0A852SIE3</accession>
<keyword evidence="3" id="KW-1185">Reference proteome</keyword>
<gene>
    <name evidence="2" type="ORF">BJ984_000121</name>
</gene>
<dbReference type="InterPro" id="IPR000835">
    <property type="entry name" value="HTH_MarR-typ"/>
</dbReference>
<feature type="domain" description="HTH marR-type" evidence="1">
    <location>
        <begin position="12"/>
        <end position="148"/>
    </location>
</feature>
<evidence type="ECO:0000259" key="1">
    <source>
        <dbReference type="PROSITE" id="PS50995"/>
    </source>
</evidence>
<comment type="caution">
    <text evidence="2">The sequence shown here is derived from an EMBL/GenBank/DDBJ whole genome shotgun (WGS) entry which is preliminary data.</text>
</comment>
<dbReference type="GO" id="GO:0003677">
    <property type="term" value="F:DNA binding"/>
    <property type="evidence" value="ECO:0007669"/>
    <property type="project" value="UniProtKB-KW"/>
</dbReference>
<dbReference type="InterPro" id="IPR036390">
    <property type="entry name" value="WH_DNA-bd_sf"/>
</dbReference>
<evidence type="ECO:0000313" key="3">
    <source>
        <dbReference type="Proteomes" id="UP000549913"/>
    </source>
</evidence>
<dbReference type="PANTHER" id="PTHR33164:SF106">
    <property type="entry name" value="TRANSCRIPTIONAL REGULATORY PROTEIN"/>
    <property type="match status" value="1"/>
</dbReference>
<sequence length="154" mass="17010">MTAADATTAPKNYEVLAELRAYRLAEEAMRRRTRESMNMGENDLAALRFLLKAQGDGQLVTPGMLAEHLGMKSASVTVMLDRLTKSGHLSRMPHPNDRRSLAVIATPGSDDEVRQTLGAMHTRMMTVARRLDGTRAEVLHRFLLSMSDALDDAS</sequence>
<dbReference type="AlphaFoldDB" id="A0A852SIE3"/>
<dbReference type="SUPFAM" id="SSF46785">
    <property type="entry name" value="Winged helix' DNA-binding domain"/>
    <property type="match status" value="1"/>
</dbReference>
<dbReference type="PANTHER" id="PTHR33164">
    <property type="entry name" value="TRANSCRIPTIONAL REGULATOR, MARR FAMILY"/>
    <property type="match status" value="1"/>
</dbReference>
<dbReference type="Gene3D" id="1.10.10.10">
    <property type="entry name" value="Winged helix-like DNA-binding domain superfamily/Winged helix DNA-binding domain"/>
    <property type="match status" value="1"/>
</dbReference>
<dbReference type="InterPro" id="IPR036388">
    <property type="entry name" value="WH-like_DNA-bd_sf"/>
</dbReference>
<dbReference type="Pfam" id="PF01047">
    <property type="entry name" value="MarR"/>
    <property type="match status" value="1"/>
</dbReference>
<name>A0A852SIE3_9MICO</name>
<dbReference type="GO" id="GO:0003700">
    <property type="term" value="F:DNA-binding transcription factor activity"/>
    <property type="evidence" value="ECO:0007669"/>
    <property type="project" value="InterPro"/>
</dbReference>
<dbReference type="GO" id="GO:0006950">
    <property type="term" value="P:response to stress"/>
    <property type="evidence" value="ECO:0007669"/>
    <property type="project" value="TreeGrafter"/>
</dbReference>
<dbReference type="EMBL" id="JACCBM010000001">
    <property type="protein sequence ID" value="NYD68963.1"/>
    <property type="molecule type" value="Genomic_DNA"/>
</dbReference>
<dbReference type="SMART" id="SM00347">
    <property type="entry name" value="HTH_MARR"/>
    <property type="match status" value="1"/>
</dbReference>
<protein>
    <submittedName>
        <fullName evidence="2">DNA-binding MarR family transcriptional regulator</fullName>
    </submittedName>
</protein>
<proteinExistence type="predicted"/>